<dbReference type="GO" id="GO:0051992">
    <property type="term" value="F:UDP-N-acetylmuramoyl-L-alanyl-D-glutamyl-meso-2,6-diaminopimelyl-D-alanyl-D-alanine:undecaprenyl-phosphate transferase activity"/>
    <property type="evidence" value="ECO:0007669"/>
    <property type="project" value="RHEA"/>
</dbReference>
<evidence type="ECO:0000256" key="9">
    <source>
        <dbReference type="ARBA" id="ARBA00023136"/>
    </source>
</evidence>
<dbReference type="PROSITE" id="PS01348">
    <property type="entry name" value="MRAY_2"/>
    <property type="match status" value="1"/>
</dbReference>
<evidence type="ECO:0000256" key="12">
    <source>
        <dbReference type="HAMAP-Rule" id="MF_00038"/>
    </source>
</evidence>
<sequence length="360" mass="40040">MIVYLSDYISQYVSSFRVFEYLTFRAVLSLFTALFISLFFGSFVIKKLQLLHFGQVVRNDGPESHLKKNGTPTMGGILIVGSIAISMLLWCKLDNIYVWYTLATLICYSCIGFADDFLKVVRHDPHGLRAKYKYFWQSACAITLACCIYGSASTPAETTLVVPFFKDFMPDLGFLIIPLAYFVLTGSSNAVNLTDGLDGLAIITTITVASGLAFVAWVTSNSNFASYLYIPYVPKASEITIACTAIIGAGLGFLWFNSYPAQVFMGDVGSLSLGAVLGIIAILIRQEFLLFIMGGIFVLETVSVILQVGSYKWRGRRIFRMAPIHHHFEKGGWPEPRVMARFWIITIVLVLIGIITLKLR</sequence>
<gene>
    <name evidence="12" type="primary">mraY</name>
    <name evidence="15" type="ORF">SAMN02745213_00814</name>
</gene>
<dbReference type="HAMAP" id="MF_00038">
    <property type="entry name" value="MraY"/>
    <property type="match status" value="1"/>
</dbReference>
<feature type="transmembrane region" description="Helical" evidence="12">
    <location>
        <begin position="73"/>
        <end position="90"/>
    </location>
</feature>
<keyword evidence="12" id="KW-1003">Cell membrane</keyword>
<keyword evidence="9 12" id="KW-0472">Membrane</keyword>
<keyword evidence="16" id="KW-1185">Reference proteome</keyword>
<feature type="transmembrane region" description="Helical" evidence="12">
    <location>
        <begin position="239"/>
        <end position="256"/>
    </location>
</feature>
<comment type="pathway">
    <text evidence="12">Cell wall biogenesis; peptidoglycan biosynthesis.</text>
</comment>
<proteinExistence type="inferred from homology"/>
<keyword evidence="4 12" id="KW-0808">Transferase</keyword>
<dbReference type="InterPro" id="IPR018480">
    <property type="entry name" value="PNAcMuramoyl-5peptid_Trfase_CS"/>
</dbReference>
<name>A0A1T4V6F7_9GAMM</name>
<evidence type="ECO:0000256" key="6">
    <source>
        <dbReference type="ARBA" id="ARBA00022960"/>
    </source>
</evidence>
<feature type="transmembrane region" description="Helical" evidence="12">
    <location>
        <begin position="200"/>
        <end position="219"/>
    </location>
</feature>
<dbReference type="PANTHER" id="PTHR22926">
    <property type="entry name" value="PHOSPHO-N-ACETYLMURAMOYL-PENTAPEPTIDE-TRANSFERASE"/>
    <property type="match status" value="1"/>
</dbReference>
<evidence type="ECO:0000313" key="15">
    <source>
        <dbReference type="EMBL" id="SKA60111.1"/>
    </source>
</evidence>
<keyword evidence="6 12" id="KW-0133">Cell shape</keyword>
<dbReference type="Pfam" id="PF00953">
    <property type="entry name" value="Glycos_transf_4"/>
    <property type="match status" value="1"/>
</dbReference>
<feature type="transmembrane region" description="Helical" evidence="12">
    <location>
        <begin position="338"/>
        <end position="357"/>
    </location>
</feature>
<keyword evidence="10 12" id="KW-0131">Cell cycle</keyword>
<feature type="transmembrane region" description="Helical" evidence="12">
    <location>
        <begin position="263"/>
        <end position="284"/>
    </location>
</feature>
<dbReference type="Pfam" id="PF10555">
    <property type="entry name" value="MraY_sig1"/>
    <property type="match status" value="1"/>
</dbReference>
<dbReference type="EC" id="2.7.8.13" evidence="12 13"/>
<evidence type="ECO:0000256" key="1">
    <source>
        <dbReference type="ARBA" id="ARBA00004141"/>
    </source>
</evidence>
<evidence type="ECO:0000256" key="14">
    <source>
        <dbReference type="PIRSR" id="PIRSR600715-1"/>
    </source>
</evidence>
<keyword evidence="7 12" id="KW-0573">Peptidoglycan synthesis</keyword>
<dbReference type="UniPathway" id="UPA00219"/>
<feature type="transmembrane region" description="Helical" evidence="12">
    <location>
        <begin position="172"/>
        <end position="193"/>
    </location>
</feature>
<feature type="transmembrane region" description="Helical" evidence="12">
    <location>
        <begin position="134"/>
        <end position="152"/>
    </location>
</feature>
<dbReference type="InterPro" id="IPR003524">
    <property type="entry name" value="PNAcMuramoyl-5peptid_Trfase"/>
</dbReference>
<dbReference type="AlphaFoldDB" id="A0A1T4V6F7"/>
<keyword evidence="3 12" id="KW-0132">Cell division</keyword>
<accession>A0A1T4V6F7</accession>
<evidence type="ECO:0000256" key="2">
    <source>
        <dbReference type="ARBA" id="ARBA00005583"/>
    </source>
</evidence>
<feature type="transmembrane region" description="Helical" evidence="12">
    <location>
        <begin position="96"/>
        <end position="114"/>
    </location>
</feature>
<dbReference type="GO" id="GO:0008963">
    <property type="term" value="F:phospho-N-acetylmuramoyl-pentapeptide-transferase activity"/>
    <property type="evidence" value="ECO:0007669"/>
    <property type="project" value="UniProtKB-UniRule"/>
</dbReference>
<dbReference type="Proteomes" id="UP000242432">
    <property type="component" value="Unassembled WGS sequence"/>
</dbReference>
<keyword evidence="5 12" id="KW-0812">Transmembrane</keyword>
<comment type="cofactor">
    <cofactor evidence="12 14">
        <name>Mg(2+)</name>
        <dbReference type="ChEBI" id="CHEBI:18420"/>
    </cofactor>
</comment>
<evidence type="ECO:0000256" key="13">
    <source>
        <dbReference type="NCBIfam" id="TIGR00445"/>
    </source>
</evidence>
<keyword evidence="11 12" id="KW-0961">Cell wall biogenesis/degradation</keyword>
<dbReference type="RefSeq" id="WP_031491285.1">
    <property type="nucleotide sequence ID" value="NZ_FUXX01000009.1"/>
</dbReference>
<dbReference type="PROSITE" id="PS01347">
    <property type="entry name" value="MRAY_1"/>
    <property type="match status" value="1"/>
</dbReference>
<evidence type="ECO:0000256" key="11">
    <source>
        <dbReference type="ARBA" id="ARBA00023316"/>
    </source>
</evidence>
<dbReference type="PANTHER" id="PTHR22926:SF5">
    <property type="entry name" value="PHOSPHO-N-ACETYLMURAMOYL-PENTAPEPTIDE-TRANSFERASE HOMOLOG"/>
    <property type="match status" value="1"/>
</dbReference>
<keyword evidence="12 14" id="KW-0479">Metal-binding</keyword>
<dbReference type="STRING" id="83771.SAMN02910357_00622"/>
<dbReference type="EMBL" id="FUXX01000009">
    <property type="protein sequence ID" value="SKA60111.1"/>
    <property type="molecule type" value="Genomic_DNA"/>
</dbReference>
<comment type="similarity">
    <text evidence="2 12">Belongs to the glycosyltransferase 4 family. MraY subfamily.</text>
</comment>
<dbReference type="NCBIfam" id="TIGR00445">
    <property type="entry name" value="mraY"/>
    <property type="match status" value="1"/>
</dbReference>
<evidence type="ECO:0000256" key="4">
    <source>
        <dbReference type="ARBA" id="ARBA00022679"/>
    </source>
</evidence>
<evidence type="ECO:0000256" key="10">
    <source>
        <dbReference type="ARBA" id="ARBA00023306"/>
    </source>
</evidence>
<dbReference type="CDD" id="cd06852">
    <property type="entry name" value="GT_MraY"/>
    <property type="match status" value="1"/>
</dbReference>
<dbReference type="InterPro" id="IPR000715">
    <property type="entry name" value="Glycosyl_transferase_4"/>
</dbReference>
<dbReference type="GO" id="GO:0009252">
    <property type="term" value="P:peptidoglycan biosynthetic process"/>
    <property type="evidence" value="ECO:0007669"/>
    <property type="project" value="UniProtKB-UniRule"/>
</dbReference>
<evidence type="ECO:0000256" key="3">
    <source>
        <dbReference type="ARBA" id="ARBA00022618"/>
    </source>
</evidence>
<feature type="transmembrane region" description="Helical" evidence="12">
    <location>
        <begin position="22"/>
        <end position="45"/>
    </location>
</feature>
<comment type="function">
    <text evidence="12">Catalyzes the initial step of the lipid cycle reactions in the biosynthesis of the cell wall peptidoglycan: transfers peptidoglycan precursor phospho-MurNAc-pentapeptide from UDP-MurNAc-pentapeptide onto the lipid carrier undecaprenyl phosphate, yielding undecaprenyl-pyrophosphoryl-MurNAc-pentapeptide, known as lipid I.</text>
</comment>
<feature type="binding site" evidence="14">
    <location>
        <position position="267"/>
    </location>
    <ligand>
        <name>Mg(2+)</name>
        <dbReference type="ChEBI" id="CHEBI:18420"/>
    </ligand>
</feature>
<comment type="subcellular location">
    <subcellularLocation>
        <location evidence="12">Cell membrane</location>
        <topology evidence="12">Multi-pass membrane protein</topology>
    </subcellularLocation>
    <subcellularLocation>
        <location evidence="1">Membrane</location>
        <topology evidence="1">Multi-pass membrane protein</topology>
    </subcellularLocation>
</comment>
<dbReference type="GO" id="GO:0051301">
    <property type="term" value="P:cell division"/>
    <property type="evidence" value="ECO:0007669"/>
    <property type="project" value="UniProtKB-KW"/>
</dbReference>
<feature type="transmembrane region" description="Helical" evidence="12">
    <location>
        <begin position="290"/>
        <end position="311"/>
    </location>
</feature>
<evidence type="ECO:0000313" key="16">
    <source>
        <dbReference type="Proteomes" id="UP000242432"/>
    </source>
</evidence>
<feature type="binding site" evidence="14">
    <location>
        <position position="192"/>
    </location>
    <ligand>
        <name>Mg(2+)</name>
        <dbReference type="ChEBI" id="CHEBI:18420"/>
    </ligand>
</feature>
<keyword evidence="12 14" id="KW-0460">Magnesium</keyword>
<dbReference type="GO" id="GO:0008360">
    <property type="term" value="P:regulation of cell shape"/>
    <property type="evidence" value="ECO:0007669"/>
    <property type="project" value="UniProtKB-KW"/>
</dbReference>
<evidence type="ECO:0000256" key="8">
    <source>
        <dbReference type="ARBA" id="ARBA00022989"/>
    </source>
</evidence>
<comment type="catalytic activity">
    <reaction evidence="12">
        <text>UDP-N-acetyl-alpha-D-muramoyl-L-alanyl-gamma-D-glutamyl-meso-2,6-diaminopimeloyl-D-alanyl-D-alanine + di-trans,octa-cis-undecaprenyl phosphate = di-trans,octa-cis-undecaprenyl diphospho-N-acetyl-alpha-D-muramoyl-L-alanyl-D-glutamyl-meso-2,6-diaminopimeloyl-D-alanyl-D-alanine + UMP</text>
        <dbReference type="Rhea" id="RHEA:28386"/>
        <dbReference type="ChEBI" id="CHEBI:57865"/>
        <dbReference type="ChEBI" id="CHEBI:60392"/>
        <dbReference type="ChEBI" id="CHEBI:61386"/>
        <dbReference type="ChEBI" id="CHEBI:61387"/>
        <dbReference type="EC" id="2.7.8.13"/>
    </reaction>
</comment>
<protein>
    <recommendedName>
        <fullName evidence="12 13">Phospho-N-acetylmuramoyl-pentapeptide-transferase</fullName>
        <ecNumber evidence="12 13">2.7.8.13</ecNumber>
    </recommendedName>
    <alternativeName>
        <fullName evidence="12">UDP-MurNAc-pentapeptide phosphotransferase</fullName>
    </alternativeName>
</protein>
<dbReference type="GO" id="GO:0071555">
    <property type="term" value="P:cell wall organization"/>
    <property type="evidence" value="ECO:0007669"/>
    <property type="project" value="UniProtKB-KW"/>
</dbReference>
<evidence type="ECO:0000256" key="5">
    <source>
        <dbReference type="ARBA" id="ARBA00022692"/>
    </source>
</evidence>
<dbReference type="GO" id="GO:0046872">
    <property type="term" value="F:metal ion binding"/>
    <property type="evidence" value="ECO:0007669"/>
    <property type="project" value="UniProtKB-KW"/>
</dbReference>
<reference evidence="16" key="1">
    <citation type="submission" date="2017-02" db="EMBL/GenBank/DDBJ databases">
        <authorList>
            <person name="Varghese N."/>
            <person name="Submissions S."/>
        </authorList>
    </citation>
    <scope>NUCLEOTIDE SEQUENCE [LARGE SCALE GENOMIC DNA]</scope>
    <source>
        <strain evidence="16">DSM 3072</strain>
    </source>
</reference>
<dbReference type="GO" id="GO:0005886">
    <property type="term" value="C:plasma membrane"/>
    <property type="evidence" value="ECO:0007669"/>
    <property type="project" value="UniProtKB-SubCell"/>
</dbReference>
<organism evidence="15 16">
    <name type="scientific">Succinivibrio dextrinosolvens DSM 3072</name>
    <dbReference type="NCBI Taxonomy" id="1123324"/>
    <lineage>
        <taxon>Bacteria</taxon>
        <taxon>Pseudomonadati</taxon>
        <taxon>Pseudomonadota</taxon>
        <taxon>Gammaproteobacteria</taxon>
        <taxon>Aeromonadales</taxon>
        <taxon>Succinivibrionaceae</taxon>
        <taxon>Succinivibrio</taxon>
    </lineage>
</organism>
<evidence type="ECO:0000256" key="7">
    <source>
        <dbReference type="ARBA" id="ARBA00022984"/>
    </source>
</evidence>
<keyword evidence="8 12" id="KW-1133">Transmembrane helix</keyword>